<gene>
    <name evidence="4" type="ORF">SAMN04488514_106183</name>
</gene>
<dbReference type="Gene3D" id="2.60.120.1440">
    <property type="match status" value="1"/>
</dbReference>
<evidence type="ECO:0000256" key="1">
    <source>
        <dbReference type="SAM" id="Phobius"/>
    </source>
</evidence>
<name>A0A1G9RKR5_9FLAO</name>
<dbReference type="PANTHER" id="PTHR30273">
    <property type="entry name" value="PERIPLASMIC SIGNAL SENSOR AND SIGMA FACTOR ACTIVATOR FECR-RELATED"/>
    <property type="match status" value="1"/>
</dbReference>
<dbReference type="EMBL" id="FNGV01000006">
    <property type="protein sequence ID" value="SDM23813.1"/>
    <property type="molecule type" value="Genomic_DNA"/>
</dbReference>
<evidence type="ECO:0000313" key="5">
    <source>
        <dbReference type="Proteomes" id="UP000199440"/>
    </source>
</evidence>
<feature type="domain" description="Protein FecR C-terminal" evidence="3">
    <location>
        <begin position="315"/>
        <end position="385"/>
    </location>
</feature>
<dbReference type="STRING" id="192904.SAMN04488514_106183"/>
<keyword evidence="1" id="KW-0812">Transmembrane</keyword>
<feature type="domain" description="FecR protein" evidence="2">
    <location>
        <begin position="180"/>
        <end position="271"/>
    </location>
</feature>
<dbReference type="Pfam" id="PF16344">
    <property type="entry name" value="FecR_C"/>
    <property type="match status" value="1"/>
</dbReference>
<dbReference type="Pfam" id="PF04773">
    <property type="entry name" value="FecR"/>
    <property type="match status" value="1"/>
</dbReference>
<dbReference type="InterPro" id="IPR006860">
    <property type="entry name" value="FecR"/>
</dbReference>
<dbReference type="OrthoDB" id="651134at2"/>
<evidence type="ECO:0000313" key="4">
    <source>
        <dbReference type="EMBL" id="SDM23813.1"/>
    </source>
</evidence>
<feature type="transmembrane region" description="Helical" evidence="1">
    <location>
        <begin position="87"/>
        <end position="107"/>
    </location>
</feature>
<sequence>MGYLRKVIVMAKSIAAKVLSGEQVDEAPLKEIFSDEDKNHILSQLNDKTALKTYQKTRSDLNNDRAEQWKKLESLSVKKPKVLTLRFLGRLAAVFIGLVALSGYLFYQISADSNADVQIPEDVITLELEDGTIKVIDPEKGNKITNAKGEVIGVQNKDSISYKTASAEEKLAYNVLKVPYGKKFLISLSDGTSVHLNAGTSLRYPIKFLKGHKREVFLDGEAYFNVAKDKQHPFLINTGKLNIEVLGTKFNISSYEEDPQVNTVVVSGLVKVYDDTSDNSDLVTPGRMASWDRLTESTIVTETELDLHVGWIEGKLVFRRTTFGAMIKKLERFYDVEITSTNEALNETVFSASFDLNIESIDQVLNYISKNYPFTYTKNQNGITIN</sequence>
<protein>
    <submittedName>
        <fullName evidence="4">FecR family protein</fullName>
    </submittedName>
</protein>
<keyword evidence="1" id="KW-0472">Membrane</keyword>
<accession>A0A1G9RKR5</accession>
<dbReference type="RefSeq" id="WP_089890324.1">
    <property type="nucleotide sequence ID" value="NZ_FNGV01000006.1"/>
</dbReference>
<evidence type="ECO:0000259" key="2">
    <source>
        <dbReference type="Pfam" id="PF04773"/>
    </source>
</evidence>
<dbReference type="InterPro" id="IPR012373">
    <property type="entry name" value="Ferrdict_sens_TM"/>
</dbReference>
<evidence type="ECO:0000259" key="3">
    <source>
        <dbReference type="Pfam" id="PF16344"/>
    </source>
</evidence>
<keyword evidence="5" id="KW-1185">Reference proteome</keyword>
<reference evidence="4 5" key="1">
    <citation type="submission" date="2016-10" db="EMBL/GenBank/DDBJ databases">
        <authorList>
            <person name="de Groot N.N."/>
        </authorList>
    </citation>
    <scope>NUCLEOTIDE SEQUENCE [LARGE SCALE GENOMIC DNA]</scope>
    <source>
        <strain evidence="4 5">DSM 19886</strain>
    </source>
</reference>
<dbReference type="InterPro" id="IPR032508">
    <property type="entry name" value="FecR_C"/>
</dbReference>
<dbReference type="Proteomes" id="UP000199440">
    <property type="component" value="Unassembled WGS sequence"/>
</dbReference>
<dbReference type="PIRSF" id="PIRSF018266">
    <property type="entry name" value="FecR"/>
    <property type="match status" value="1"/>
</dbReference>
<proteinExistence type="predicted"/>
<dbReference type="AlphaFoldDB" id="A0A1G9RKR5"/>
<dbReference type="GO" id="GO:0016989">
    <property type="term" value="F:sigma factor antagonist activity"/>
    <property type="evidence" value="ECO:0007669"/>
    <property type="project" value="TreeGrafter"/>
</dbReference>
<organism evidence="4 5">
    <name type="scientific">Kriegella aquimaris</name>
    <dbReference type="NCBI Taxonomy" id="192904"/>
    <lineage>
        <taxon>Bacteria</taxon>
        <taxon>Pseudomonadati</taxon>
        <taxon>Bacteroidota</taxon>
        <taxon>Flavobacteriia</taxon>
        <taxon>Flavobacteriales</taxon>
        <taxon>Flavobacteriaceae</taxon>
        <taxon>Kriegella</taxon>
    </lineage>
</organism>
<keyword evidence="1" id="KW-1133">Transmembrane helix</keyword>
<dbReference type="PANTHER" id="PTHR30273:SF2">
    <property type="entry name" value="PROTEIN FECR"/>
    <property type="match status" value="1"/>
</dbReference>
<dbReference type="Gene3D" id="3.55.50.30">
    <property type="match status" value="1"/>
</dbReference>